<dbReference type="Proteomes" id="UP000814140">
    <property type="component" value="Unassembled WGS sequence"/>
</dbReference>
<organism evidence="1 2">
    <name type="scientific">Artomyces pyxidatus</name>
    <dbReference type="NCBI Taxonomy" id="48021"/>
    <lineage>
        <taxon>Eukaryota</taxon>
        <taxon>Fungi</taxon>
        <taxon>Dikarya</taxon>
        <taxon>Basidiomycota</taxon>
        <taxon>Agaricomycotina</taxon>
        <taxon>Agaricomycetes</taxon>
        <taxon>Russulales</taxon>
        <taxon>Auriscalpiaceae</taxon>
        <taxon>Artomyces</taxon>
    </lineage>
</organism>
<gene>
    <name evidence="1" type="ORF">BV25DRAFT_1805288</name>
</gene>
<evidence type="ECO:0000313" key="2">
    <source>
        <dbReference type="Proteomes" id="UP000814140"/>
    </source>
</evidence>
<name>A0ACB8SZC2_9AGAM</name>
<comment type="caution">
    <text evidence="1">The sequence shown here is derived from an EMBL/GenBank/DDBJ whole genome shotgun (WGS) entry which is preliminary data.</text>
</comment>
<evidence type="ECO:0000313" key="1">
    <source>
        <dbReference type="EMBL" id="KAI0061754.1"/>
    </source>
</evidence>
<reference evidence="1" key="2">
    <citation type="journal article" date="2022" name="New Phytol.">
        <title>Evolutionary transition to the ectomycorrhizal habit in the genomes of a hyperdiverse lineage of mushroom-forming fungi.</title>
        <authorList>
            <person name="Looney B."/>
            <person name="Miyauchi S."/>
            <person name="Morin E."/>
            <person name="Drula E."/>
            <person name="Courty P.E."/>
            <person name="Kohler A."/>
            <person name="Kuo A."/>
            <person name="LaButti K."/>
            <person name="Pangilinan J."/>
            <person name="Lipzen A."/>
            <person name="Riley R."/>
            <person name="Andreopoulos W."/>
            <person name="He G."/>
            <person name="Johnson J."/>
            <person name="Nolan M."/>
            <person name="Tritt A."/>
            <person name="Barry K.W."/>
            <person name="Grigoriev I.V."/>
            <person name="Nagy L.G."/>
            <person name="Hibbett D."/>
            <person name="Henrissat B."/>
            <person name="Matheny P.B."/>
            <person name="Labbe J."/>
            <person name="Martin F.M."/>
        </authorList>
    </citation>
    <scope>NUCLEOTIDE SEQUENCE</scope>
    <source>
        <strain evidence="1">HHB10654</strain>
    </source>
</reference>
<reference evidence="1" key="1">
    <citation type="submission" date="2021-03" db="EMBL/GenBank/DDBJ databases">
        <authorList>
            <consortium name="DOE Joint Genome Institute"/>
            <person name="Ahrendt S."/>
            <person name="Looney B.P."/>
            <person name="Miyauchi S."/>
            <person name="Morin E."/>
            <person name="Drula E."/>
            <person name="Courty P.E."/>
            <person name="Chicoki N."/>
            <person name="Fauchery L."/>
            <person name="Kohler A."/>
            <person name="Kuo A."/>
            <person name="Labutti K."/>
            <person name="Pangilinan J."/>
            <person name="Lipzen A."/>
            <person name="Riley R."/>
            <person name="Andreopoulos W."/>
            <person name="He G."/>
            <person name="Johnson J."/>
            <person name="Barry K.W."/>
            <person name="Grigoriev I.V."/>
            <person name="Nagy L."/>
            <person name="Hibbett D."/>
            <person name="Henrissat B."/>
            <person name="Matheny P.B."/>
            <person name="Labbe J."/>
            <person name="Martin F."/>
        </authorList>
    </citation>
    <scope>NUCLEOTIDE SEQUENCE</scope>
    <source>
        <strain evidence="1">HHB10654</strain>
    </source>
</reference>
<dbReference type="EMBL" id="MU277211">
    <property type="protein sequence ID" value="KAI0061754.1"/>
    <property type="molecule type" value="Genomic_DNA"/>
</dbReference>
<sequence>MFPFAFSGLDLVAIILTVLFVQSIRNRRKRKNLPYPPGPRGLPIIGNLLDAPTEQPWLTYAKWAKEYGDIMSLRVLGQMIVVLQSPRTIRDLLDNRGTTYSDRPVLPFCEKAGWDWLLTLTRAGEQWRIGRRVVDRGLRPAATIQFQPMQRAKTHGFLKLLLERPDQFLEHIEHLQGAIVMSLAYGYDIKERKDLFLDTAREFDSILKTTILPVWSLPEWLPGMGFKQLARTGHELGERAIKRPFVFVKEAIENGTARPSMALEDLRDCTSETQERVIAAALGSIHTGKSPNHMCTATALSSFFLMLVLYPSVQERAQSELDSVLHGETLPDYSDRPRLPYIDAICKELLRWRLVGPLGVPHASTEDDVYDGYFIPKGAQFSPARAILHDPTMYPDPEKFNPERFLAADGQVKDDPLLSAVFGFGRRICPGRHIVDATLYIVVASVLAAFTIGKAKDAEGNEIPVDGDAYEGSIVSQPVPFKCSIVPRNQAARALVSALTPLE</sequence>
<keyword evidence="2" id="KW-1185">Reference proteome</keyword>
<protein>
    <submittedName>
        <fullName evidence="1">Cytochrome P450</fullName>
    </submittedName>
</protein>
<proteinExistence type="predicted"/>
<accession>A0ACB8SZC2</accession>